<evidence type="ECO:0000256" key="4">
    <source>
        <dbReference type="ARBA" id="ARBA00022989"/>
    </source>
</evidence>
<reference evidence="8 9" key="1">
    <citation type="submission" date="2019-02" db="EMBL/GenBank/DDBJ databases">
        <title>Deep-cultivation of Planctomycetes and their phenomic and genomic characterization uncovers novel biology.</title>
        <authorList>
            <person name="Wiegand S."/>
            <person name="Jogler M."/>
            <person name="Boedeker C."/>
            <person name="Pinto D."/>
            <person name="Vollmers J."/>
            <person name="Rivas-Marin E."/>
            <person name="Kohn T."/>
            <person name="Peeters S.H."/>
            <person name="Heuer A."/>
            <person name="Rast P."/>
            <person name="Oberbeckmann S."/>
            <person name="Bunk B."/>
            <person name="Jeske O."/>
            <person name="Meyerdierks A."/>
            <person name="Storesund J.E."/>
            <person name="Kallscheuer N."/>
            <person name="Luecker S."/>
            <person name="Lage O.M."/>
            <person name="Pohl T."/>
            <person name="Merkel B.J."/>
            <person name="Hornburger P."/>
            <person name="Mueller R.-W."/>
            <person name="Bruemmer F."/>
            <person name="Labrenz M."/>
            <person name="Spormann A.M."/>
            <person name="Op den Camp H."/>
            <person name="Overmann J."/>
            <person name="Amann R."/>
            <person name="Jetten M.S.M."/>
            <person name="Mascher T."/>
            <person name="Medema M.H."/>
            <person name="Devos D.P."/>
            <person name="Kaster A.-K."/>
            <person name="Ovreas L."/>
            <person name="Rohde M."/>
            <person name="Galperin M.Y."/>
            <person name="Jogler C."/>
        </authorList>
    </citation>
    <scope>NUCLEOTIDE SEQUENCE [LARGE SCALE GENOMIC DNA]</scope>
    <source>
        <strain evidence="8 9">EC9</strain>
    </source>
</reference>
<feature type="transmembrane region" description="Helical" evidence="6">
    <location>
        <begin position="286"/>
        <end position="306"/>
    </location>
</feature>
<feature type="domain" description="EamA" evidence="7">
    <location>
        <begin position="193"/>
        <end position="328"/>
    </location>
</feature>
<dbReference type="Proteomes" id="UP000319557">
    <property type="component" value="Chromosome"/>
</dbReference>
<gene>
    <name evidence="8" type="ORF">EC9_11770</name>
</gene>
<evidence type="ECO:0000256" key="2">
    <source>
        <dbReference type="ARBA" id="ARBA00007362"/>
    </source>
</evidence>
<organism evidence="8 9">
    <name type="scientific">Rosistilla ulvae</name>
    <dbReference type="NCBI Taxonomy" id="1930277"/>
    <lineage>
        <taxon>Bacteria</taxon>
        <taxon>Pseudomonadati</taxon>
        <taxon>Planctomycetota</taxon>
        <taxon>Planctomycetia</taxon>
        <taxon>Pirellulales</taxon>
        <taxon>Pirellulaceae</taxon>
        <taxon>Rosistilla</taxon>
    </lineage>
</organism>
<sequence length="347" mass="35890">MSAPNQVQPQSPEPLESIVAAANALPPQPVAAPISYTVGVIYCLLAAVGYTLANIALRQVSDLDPIMVTAAKAFPTMIGMAPSVFLLWNRGVVLTPQRSAIGYLLAGCCVGQFIGNCAFQYSLSIVGLALAVPICLGTMVIGGAVFGRIFLGERVTVRTVIAIVVLIVATAILSLGSGRSAVRADLTPLQIASGVIAVSISGLAFSFLGTMVRRSLLSGMAVATTMFVSGLVGTFGLSTIALARVGSEGLAATTADQWLVMLAAGLFNLFAFFVLTVALQVVSVVVVNLLNVTQVAMAAIAGVLIFQERVTQSMVIGVSLTIVGLMVLGKRKTPRSKPLTPEPDDAI</sequence>
<accession>A0A517LWJ8</accession>
<protein>
    <submittedName>
        <fullName evidence="8">EamA-like transporter family protein</fullName>
    </submittedName>
</protein>
<feature type="transmembrane region" description="Helical" evidence="6">
    <location>
        <begin position="127"/>
        <end position="147"/>
    </location>
</feature>
<evidence type="ECO:0000313" key="9">
    <source>
        <dbReference type="Proteomes" id="UP000319557"/>
    </source>
</evidence>
<keyword evidence="9" id="KW-1185">Reference proteome</keyword>
<feature type="transmembrane region" description="Helical" evidence="6">
    <location>
        <begin position="189"/>
        <end position="208"/>
    </location>
</feature>
<dbReference type="OrthoDB" id="276016at2"/>
<evidence type="ECO:0000313" key="8">
    <source>
        <dbReference type="EMBL" id="QDS87002.1"/>
    </source>
</evidence>
<proteinExistence type="inferred from homology"/>
<comment type="similarity">
    <text evidence="2">Belongs to the EamA transporter family.</text>
</comment>
<dbReference type="Pfam" id="PF00892">
    <property type="entry name" value="EamA"/>
    <property type="match status" value="2"/>
</dbReference>
<dbReference type="Gene3D" id="1.10.3730.20">
    <property type="match status" value="1"/>
</dbReference>
<dbReference type="SUPFAM" id="SSF103481">
    <property type="entry name" value="Multidrug resistance efflux transporter EmrE"/>
    <property type="match status" value="2"/>
</dbReference>
<comment type="subcellular location">
    <subcellularLocation>
        <location evidence="1">Membrane</location>
        <topology evidence="1">Multi-pass membrane protein</topology>
    </subcellularLocation>
</comment>
<dbReference type="RefSeq" id="WP_145343103.1">
    <property type="nucleotide sequence ID" value="NZ_CP036261.1"/>
</dbReference>
<evidence type="ECO:0000256" key="1">
    <source>
        <dbReference type="ARBA" id="ARBA00004141"/>
    </source>
</evidence>
<dbReference type="AlphaFoldDB" id="A0A517LWJ8"/>
<feature type="transmembrane region" description="Helical" evidence="6">
    <location>
        <begin position="159"/>
        <end position="177"/>
    </location>
</feature>
<evidence type="ECO:0000259" key="7">
    <source>
        <dbReference type="Pfam" id="PF00892"/>
    </source>
</evidence>
<keyword evidence="3 6" id="KW-0812">Transmembrane</keyword>
<keyword evidence="5 6" id="KW-0472">Membrane</keyword>
<keyword evidence="4 6" id="KW-1133">Transmembrane helix</keyword>
<dbReference type="InterPro" id="IPR037185">
    <property type="entry name" value="EmrE-like"/>
</dbReference>
<evidence type="ECO:0000256" key="5">
    <source>
        <dbReference type="ARBA" id="ARBA00023136"/>
    </source>
</evidence>
<feature type="transmembrane region" description="Helical" evidence="6">
    <location>
        <begin position="258"/>
        <end position="279"/>
    </location>
</feature>
<dbReference type="GO" id="GO:0016020">
    <property type="term" value="C:membrane"/>
    <property type="evidence" value="ECO:0007669"/>
    <property type="project" value="UniProtKB-SubCell"/>
</dbReference>
<evidence type="ECO:0000256" key="3">
    <source>
        <dbReference type="ARBA" id="ARBA00022692"/>
    </source>
</evidence>
<feature type="transmembrane region" description="Helical" evidence="6">
    <location>
        <begin position="312"/>
        <end position="329"/>
    </location>
</feature>
<dbReference type="EMBL" id="CP036261">
    <property type="protein sequence ID" value="QDS87002.1"/>
    <property type="molecule type" value="Genomic_DNA"/>
</dbReference>
<dbReference type="InterPro" id="IPR000620">
    <property type="entry name" value="EamA_dom"/>
</dbReference>
<feature type="transmembrane region" description="Helical" evidence="6">
    <location>
        <begin position="220"/>
        <end position="246"/>
    </location>
</feature>
<dbReference type="KEGG" id="ruv:EC9_11770"/>
<evidence type="ECO:0000256" key="6">
    <source>
        <dbReference type="SAM" id="Phobius"/>
    </source>
</evidence>
<feature type="transmembrane region" description="Helical" evidence="6">
    <location>
        <begin position="34"/>
        <end position="53"/>
    </location>
</feature>
<dbReference type="InterPro" id="IPR050638">
    <property type="entry name" value="AA-Vitamin_Transporters"/>
</dbReference>
<dbReference type="PANTHER" id="PTHR32322:SF2">
    <property type="entry name" value="EAMA DOMAIN-CONTAINING PROTEIN"/>
    <property type="match status" value="1"/>
</dbReference>
<feature type="domain" description="EamA" evidence="7">
    <location>
        <begin position="38"/>
        <end position="174"/>
    </location>
</feature>
<feature type="transmembrane region" description="Helical" evidence="6">
    <location>
        <begin position="100"/>
        <end position="121"/>
    </location>
</feature>
<name>A0A517LWJ8_9BACT</name>
<feature type="transmembrane region" description="Helical" evidence="6">
    <location>
        <begin position="65"/>
        <end position="88"/>
    </location>
</feature>
<dbReference type="PANTHER" id="PTHR32322">
    <property type="entry name" value="INNER MEMBRANE TRANSPORTER"/>
    <property type="match status" value="1"/>
</dbReference>